<dbReference type="EMBL" id="CP002505">
    <property type="protein sequence ID" value="ADW72216.1"/>
    <property type="molecule type" value="Genomic_DNA"/>
</dbReference>
<dbReference type="RefSeq" id="WP_013573922.1">
    <property type="nucleotide sequence ID" value="NC_015061.1"/>
</dbReference>
<gene>
    <name evidence="2" type="ordered locus">Rahaq_0589</name>
</gene>
<dbReference type="eggNOG" id="COG5005">
    <property type="taxonomic scope" value="Bacteria"/>
</dbReference>
<protein>
    <submittedName>
        <fullName evidence="2">Phage virion morphogenesis protein</fullName>
    </submittedName>
</protein>
<evidence type="ECO:0000313" key="3">
    <source>
        <dbReference type="Proteomes" id="UP000007257"/>
    </source>
</evidence>
<dbReference type="Proteomes" id="UP000007257">
    <property type="component" value="Chromosome"/>
</dbReference>
<dbReference type="HOGENOM" id="CLU_112412_1_0_6"/>
<feature type="region of interest" description="Disordered" evidence="1">
    <location>
        <begin position="41"/>
        <end position="62"/>
    </location>
</feature>
<proteinExistence type="predicted"/>
<organism evidence="2 3">
    <name type="scientific">Rahnella sp. (strain Y9602)</name>
    <dbReference type="NCBI Taxonomy" id="2703885"/>
    <lineage>
        <taxon>Bacteria</taxon>
        <taxon>Pseudomonadati</taxon>
        <taxon>Pseudomonadota</taxon>
        <taxon>Gammaproteobacteria</taxon>
        <taxon>Enterobacterales</taxon>
        <taxon>Yersiniaceae</taxon>
        <taxon>Rahnella</taxon>
    </lineage>
</organism>
<dbReference type="KEGG" id="rah:Rahaq_0589"/>
<dbReference type="OrthoDB" id="6402405at2"/>
<sequence length="149" mass="16949" precursor="true">MNELSAFDTRLAGLIAALSPQSRKAMAATIAKHLRKHQQQRIKQQVTPEGQPFTPRRPQPLRAKKGRIKREMFAKLRTAKYMKAKGTADDAVVEFTGQVQRMAKVHQYGLRDRPSVRAKEMQYPARPLLGLDAEDMKIVEDELIKLLSN</sequence>
<evidence type="ECO:0000313" key="2">
    <source>
        <dbReference type="EMBL" id="ADW72216.1"/>
    </source>
</evidence>
<dbReference type="AlphaFoldDB" id="A0A0H3FB12"/>
<dbReference type="NCBIfam" id="TIGR01635">
    <property type="entry name" value="tail_comp_S"/>
    <property type="match status" value="1"/>
</dbReference>
<name>A0A0H3FB12_RAHSY</name>
<dbReference type="InterPro" id="IPR006522">
    <property type="entry name" value="Phage_virion_morphogenesis"/>
</dbReference>
<dbReference type="Pfam" id="PF05069">
    <property type="entry name" value="Phage_tail_S"/>
    <property type="match status" value="1"/>
</dbReference>
<accession>A0A0H3FB12</accession>
<reference evidence="2 3" key="2">
    <citation type="journal article" date="2012" name="J. Bacteriol.">
        <title>Complete Genome Sequence of Rahnella sp. Strain Y9602, a Gammaproteobacterium Isolate from Metal- and Radionuclide-Contaminated Soil.</title>
        <authorList>
            <person name="Martinez R.J."/>
            <person name="Bruce D."/>
            <person name="Detter C."/>
            <person name="Goodwin L.A."/>
            <person name="Han J."/>
            <person name="Han C.S."/>
            <person name="Held B."/>
            <person name="Land M.L."/>
            <person name="Mikhailova N."/>
            <person name="Nolan M."/>
            <person name="Pennacchio L."/>
            <person name="Pitluck S."/>
            <person name="Tapia R."/>
            <person name="Woyke T."/>
            <person name="Sobecky P.A."/>
        </authorList>
    </citation>
    <scope>NUCLEOTIDE SEQUENCE [LARGE SCALE GENOMIC DNA]</scope>
    <source>
        <strain evidence="2 3">Y9602</strain>
    </source>
</reference>
<reference evidence="3" key="1">
    <citation type="submission" date="2011-01" db="EMBL/GenBank/DDBJ databases">
        <title>Complete sequence of chromosome of Rahnella sp. Y9602.</title>
        <authorList>
            <consortium name="US DOE Joint Genome Institute"/>
            <person name="Lucas S."/>
            <person name="Copeland A."/>
            <person name="Lapidus A."/>
            <person name="Cheng J.-F."/>
            <person name="Goodwin L."/>
            <person name="Pitluck S."/>
            <person name="Lu M."/>
            <person name="Detter J.C."/>
            <person name="Han C."/>
            <person name="Tapia R."/>
            <person name="Land M."/>
            <person name="Hauser L."/>
            <person name="Kyrpides N."/>
            <person name="Ivanova N."/>
            <person name="Ovchinnikova G."/>
            <person name="Pagani I."/>
            <person name="Sobecky P.A."/>
            <person name="Martinez R.J."/>
            <person name="Woyke T."/>
        </authorList>
    </citation>
    <scope>NUCLEOTIDE SEQUENCE [LARGE SCALE GENOMIC DNA]</scope>
    <source>
        <strain evidence="3">Y9602</strain>
    </source>
</reference>
<evidence type="ECO:0000256" key="1">
    <source>
        <dbReference type="SAM" id="MobiDB-lite"/>
    </source>
</evidence>